<keyword evidence="2" id="KW-1185">Reference proteome</keyword>
<sequence>MMVTNRIVSRGYEARPAPIVTPHPSMKEAKKLPWRAPTSTTADVKEYDILETTVDDNTNDGGNESSVKTGNTVRLEGLPVNIDETIELTLSSTLGGFGVVGKTGTSIVEGVHEEQGRSTSSTTRSNVTSEPLPVTVVLLEAEEGLERREIVLTEGKVEGLGREVTNDVGGVASPEGDETFIAICAAEAVHDAVGDFRKSGDRAGSTLRTRYLSKKNRRSAQPLALSLRRYSRNSLFLMACSKKDFFHTQEDPAKRLIFLTPHCGGH</sequence>
<dbReference type="EMBL" id="CAJVPT010038680">
    <property type="protein sequence ID" value="CAG8720742.1"/>
    <property type="molecule type" value="Genomic_DNA"/>
</dbReference>
<protein>
    <submittedName>
        <fullName evidence="1">10000_t:CDS:1</fullName>
    </submittedName>
</protein>
<name>A0ACA9PQI0_9GLOM</name>
<evidence type="ECO:0000313" key="1">
    <source>
        <dbReference type="EMBL" id="CAG8720742.1"/>
    </source>
</evidence>
<accession>A0ACA9PQI0</accession>
<proteinExistence type="predicted"/>
<reference evidence="1" key="1">
    <citation type="submission" date="2021-06" db="EMBL/GenBank/DDBJ databases">
        <authorList>
            <person name="Kallberg Y."/>
            <person name="Tangrot J."/>
            <person name="Rosling A."/>
        </authorList>
    </citation>
    <scope>NUCLEOTIDE SEQUENCE</scope>
    <source>
        <strain evidence="1">CL356</strain>
    </source>
</reference>
<organism evidence="1 2">
    <name type="scientific">Acaulospora colombiana</name>
    <dbReference type="NCBI Taxonomy" id="27376"/>
    <lineage>
        <taxon>Eukaryota</taxon>
        <taxon>Fungi</taxon>
        <taxon>Fungi incertae sedis</taxon>
        <taxon>Mucoromycota</taxon>
        <taxon>Glomeromycotina</taxon>
        <taxon>Glomeromycetes</taxon>
        <taxon>Diversisporales</taxon>
        <taxon>Acaulosporaceae</taxon>
        <taxon>Acaulospora</taxon>
    </lineage>
</organism>
<feature type="non-terminal residue" evidence="1">
    <location>
        <position position="266"/>
    </location>
</feature>
<dbReference type="Proteomes" id="UP000789525">
    <property type="component" value="Unassembled WGS sequence"/>
</dbReference>
<comment type="caution">
    <text evidence="1">The sequence shown here is derived from an EMBL/GenBank/DDBJ whole genome shotgun (WGS) entry which is preliminary data.</text>
</comment>
<gene>
    <name evidence="1" type="ORF">ACOLOM_LOCUS11123</name>
</gene>
<evidence type="ECO:0000313" key="2">
    <source>
        <dbReference type="Proteomes" id="UP000789525"/>
    </source>
</evidence>